<evidence type="ECO:0000313" key="12">
    <source>
        <dbReference type="Proteomes" id="UP001161405"/>
    </source>
</evidence>
<evidence type="ECO:0000256" key="5">
    <source>
        <dbReference type="ARBA" id="ARBA00022516"/>
    </source>
</evidence>
<keyword evidence="5" id="KW-0444">Lipid biosynthesis</keyword>
<keyword evidence="12" id="KW-1185">Reference proteome</keyword>
<dbReference type="PANTHER" id="PTHR30372:SF4">
    <property type="entry name" value="LIPID-A-DISACCHARIDE SYNTHASE, MITOCHONDRIAL-RELATED"/>
    <property type="match status" value="1"/>
</dbReference>
<protein>
    <recommendedName>
        <fullName evidence="4">Lipid-A-disaccharide synthase</fullName>
        <ecNumber evidence="3">2.4.1.182</ecNumber>
    </recommendedName>
</protein>
<evidence type="ECO:0000256" key="10">
    <source>
        <dbReference type="ARBA" id="ARBA00048975"/>
    </source>
</evidence>
<dbReference type="SUPFAM" id="SSF53756">
    <property type="entry name" value="UDP-Glycosyltransferase/glycogen phosphorylase"/>
    <property type="match status" value="1"/>
</dbReference>
<gene>
    <name evidence="11" type="primary">lpxB</name>
    <name evidence="11" type="ORF">GCM10007879_27360</name>
</gene>
<comment type="catalytic activity">
    <reaction evidence="10">
        <text>a lipid X + a UDP-2-N,3-O-bis[(3R)-3-hydroxyacyl]-alpha-D-glucosamine = a lipid A disaccharide + UDP + H(+)</text>
        <dbReference type="Rhea" id="RHEA:67828"/>
        <dbReference type="ChEBI" id="CHEBI:15378"/>
        <dbReference type="ChEBI" id="CHEBI:58223"/>
        <dbReference type="ChEBI" id="CHEBI:137748"/>
        <dbReference type="ChEBI" id="CHEBI:176338"/>
        <dbReference type="ChEBI" id="CHEBI:176343"/>
        <dbReference type="EC" id="2.4.1.182"/>
    </reaction>
</comment>
<keyword evidence="8" id="KW-0808">Transferase</keyword>
<accession>A0ABQ5UWW3</accession>
<evidence type="ECO:0000256" key="2">
    <source>
        <dbReference type="ARBA" id="ARBA00007868"/>
    </source>
</evidence>
<reference evidence="11" key="1">
    <citation type="journal article" date="2014" name="Int. J. Syst. Evol. Microbiol.">
        <title>Complete genome of a new Firmicutes species belonging to the dominant human colonic microbiota ('Ruminococcus bicirculans') reveals two chromosomes and a selective capacity to utilize plant glucans.</title>
        <authorList>
            <consortium name="NISC Comparative Sequencing Program"/>
            <person name="Wegmann U."/>
            <person name="Louis P."/>
            <person name="Goesmann A."/>
            <person name="Henrissat B."/>
            <person name="Duncan S.H."/>
            <person name="Flint H.J."/>
        </authorList>
    </citation>
    <scope>NUCLEOTIDE SEQUENCE</scope>
    <source>
        <strain evidence="11">NBRC 107169</strain>
    </source>
</reference>
<evidence type="ECO:0000256" key="8">
    <source>
        <dbReference type="ARBA" id="ARBA00022679"/>
    </source>
</evidence>
<evidence type="ECO:0000313" key="11">
    <source>
        <dbReference type="EMBL" id="GLQ18487.1"/>
    </source>
</evidence>
<reference evidence="11" key="2">
    <citation type="submission" date="2023-01" db="EMBL/GenBank/DDBJ databases">
        <title>Draft genome sequence of Maritalea porphyrae strain NBRC 107169.</title>
        <authorList>
            <person name="Sun Q."/>
            <person name="Mori K."/>
        </authorList>
    </citation>
    <scope>NUCLEOTIDE SEQUENCE</scope>
    <source>
        <strain evidence="11">NBRC 107169</strain>
    </source>
</reference>
<keyword evidence="7" id="KW-0328">Glycosyltransferase</keyword>
<dbReference type="RefSeq" id="WP_284365455.1">
    <property type="nucleotide sequence ID" value="NZ_BSNI01000002.1"/>
</dbReference>
<comment type="caution">
    <text evidence="11">The sequence shown here is derived from an EMBL/GenBank/DDBJ whole genome shotgun (WGS) entry which is preliminary data.</text>
</comment>
<evidence type="ECO:0000256" key="1">
    <source>
        <dbReference type="ARBA" id="ARBA00002056"/>
    </source>
</evidence>
<dbReference type="EC" id="2.4.1.182" evidence="3"/>
<keyword evidence="9" id="KW-0443">Lipid metabolism</keyword>
<comment type="similarity">
    <text evidence="2">Belongs to the LpxB family.</text>
</comment>
<sequence length="368" mass="40909">MRLFIVAGESSGDQLGADLVHQLRQHSEVEISGVGGVALASTGLKSLFPMSDLAVMGWRDVYLRLPLLLYRLKQTVDAIVAQKPDIVVLVDAQEFSNRVAAGVRKRLPDAKIILYVAPSVWAWKPERAKEIKPLYDEILGVLPFEPRVFAELDGPKCTYVGHMAEQLSLKELHRSPRDHFLLLPGSRESEIKRNLREMKSALNWLKQMHGEQTLGLAAAPGRKELVEKLLNDPDVEIGEGREEFKSLLVRSKMAIAVSGTVTLELGFADVPHVTSYLAEPKQIKNYEDHGRPLINLNNIVVGRKIIPEVIGTRDLAPQILRETQSLLGSDAPMAMQREGLEEMRAKMKEGEPKAPRQNAAECVLSLIS</sequence>
<evidence type="ECO:0000256" key="4">
    <source>
        <dbReference type="ARBA" id="ARBA00020902"/>
    </source>
</evidence>
<dbReference type="Pfam" id="PF02684">
    <property type="entry name" value="LpxB"/>
    <property type="match status" value="1"/>
</dbReference>
<keyword evidence="6" id="KW-0441">Lipid A biosynthesis</keyword>
<evidence type="ECO:0000256" key="7">
    <source>
        <dbReference type="ARBA" id="ARBA00022676"/>
    </source>
</evidence>
<organism evidence="11 12">
    <name type="scientific">Maritalea porphyrae</name>
    <dbReference type="NCBI Taxonomy" id="880732"/>
    <lineage>
        <taxon>Bacteria</taxon>
        <taxon>Pseudomonadati</taxon>
        <taxon>Pseudomonadota</taxon>
        <taxon>Alphaproteobacteria</taxon>
        <taxon>Hyphomicrobiales</taxon>
        <taxon>Devosiaceae</taxon>
        <taxon>Maritalea</taxon>
    </lineage>
</organism>
<comment type="function">
    <text evidence="1">Condensation of UDP-2,3-diacylglucosamine and 2,3-diacylglucosamine-1-phosphate to form lipid A disaccharide, a precursor of lipid A, a phosphorylated glycolipid that anchors the lipopolysaccharide to the outer membrane of the cell.</text>
</comment>
<dbReference type="PANTHER" id="PTHR30372">
    <property type="entry name" value="LIPID-A-DISACCHARIDE SYNTHASE"/>
    <property type="match status" value="1"/>
</dbReference>
<dbReference type="Proteomes" id="UP001161405">
    <property type="component" value="Unassembled WGS sequence"/>
</dbReference>
<evidence type="ECO:0000256" key="3">
    <source>
        <dbReference type="ARBA" id="ARBA00012687"/>
    </source>
</evidence>
<dbReference type="EMBL" id="BSNI01000002">
    <property type="protein sequence ID" value="GLQ18487.1"/>
    <property type="molecule type" value="Genomic_DNA"/>
</dbReference>
<proteinExistence type="inferred from homology"/>
<evidence type="ECO:0000256" key="6">
    <source>
        <dbReference type="ARBA" id="ARBA00022556"/>
    </source>
</evidence>
<evidence type="ECO:0000256" key="9">
    <source>
        <dbReference type="ARBA" id="ARBA00023098"/>
    </source>
</evidence>
<dbReference type="InterPro" id="IPR003835">
    <property type="entry name" value="Glyco_trans_19"/>
</dbReference>
<name>A0ABQ5UWW3_9HYPH</name>